<dbReference type="GO" id="GO:0016020">
    <property type="term" value="C:membrane"/>
    <property type="evidence" value="ECO:0007669"/>
    <property type="project" value="InterPro"/>
</dbReference>
<dbReference type="InParanoid" id="T0S4P7"/>
<name>T0S4P7_SAPDV</name>
<feature type="transmembrane region" description="Helical" evidence="2">
    <location>
        <begin position="354"/>
        <end position="374"/>
    </location>
</feature>
<organism evidence="3 4">
    <name type="scientific">Saprolegnia diclina (strain VS20)</name>
    <dbReference type="NCBI Taxonomy" id="1156394"/>
    <lineage>
        <taxon>Eukaryota</taxon>
        <taxon>Sar</taxon>
        <taxon>Stramenopiles</taxon>
        <taxon>Oomycota</taxon>
        <taxon>Saprolegniomycetes</taxon>
        <taxon>Saprolegniales</taxon>
        <taxon>Saprolegniaceae</taxon>
        <taxon>Saprolegnia</taxon>
    </lineage>
</organism>
<evidence type="ECO:0000256" key="1">
    <source>
        <dbReference type="ARBA" id="ARBA00010199"/>
    </source>
</evidence>
<keyword evidence="4" id="KW-1185">Reference proteome</keyword>
<feature type="transmembrane region" description="Helical" evidence="2">
    <location>
        <begin position="68"/>
        <end position="86"/>
    </location>
</feature>
<proteinExistence type="inferred from homology"/>
<evidence type="ECO:0000256" key="2">
    <source>
        <dbReference type="SAM" id="Phobius"/>
    </source>
</evidence>
<dbReference type="NCBIfam" id="TIGR00797">
    <property type="entry name" value="matE"/>
    <property type="match status" value="1"/>
</dbReference>
<comment type="similarity">
    <text evidence="1">Belongs to the multi antimicrobial extrusion (MATE) (TC 2.A.66.1) family.</text>
</comment>
<gene>
    <name evidence="3" type="ORF">SDRG_04754</name>
</gene>
<keyword evidence="2" id="KW-0812">Transmembrane</keyword>
<dbReference type="Pfam" id="PF01554">
    <property type="entry name" value="MatE"/>
    <property type="match status" value="2"/>
</dbReference>
<feature type="transmembrane region" description="Helical" evidence="2">
    <location>
        <begin position="163"/>
        <end position="186"/>
    </location>
</feature>
<evidence type="ECO:0000313" key="3">
    <source>
        <dbReference type="EMBL" id="EQC37727.1"/>
    </source>
</evidence>
<dbReference type="OrthoDB" id="2126698at2759"/>
<evidence type="ECO:0008006" key="5">
    <source>
        <dbReference type="Google" id="ProtNLM"/>
    </source>
</evidence>
<feature type="transmembrane region" description="Helical" evidence="2">
    <location>
        <begin position="386"/>
        <end position="410"/>
    </location>
</feature>
<dbReference type="GeneID" id="19945481"/>
<evidence type="ECO:0000313" key="4">
    <source>
        <dbReference type="Proteomes" id="UP000030762"/>
    </source>
</evidence>
<keyword evidence="2" id="KW-0472">Membrane</keyword>
<feature type="transmembrane region" description="Helical" evidence="2">
    <location>
        <begin position="129"/>
        <end position="151"/>
    </location>
</feature>
<accession>T0S4P7</accession>
<dbReference type="GO" id="GO:0015297">
    <property type="term" value="F:antiporter activity"/>
    <property type="evidence" value="ECO:0007669"/>
    <property type="project" value="InterPro"/>
</dbReference>
<dbReference type="PANTHER" id="PTHR11206">
    <property type="entry name" value="MULTIDRUG RESISTANCE PROTEIN"/>
    <property type="match status" value="1"/>
</dbReference>
<dbReference type="EMBL" id="JH767143">
    <property type="protein sequence ID" value="EQC37727.1"/>
    <property type="molecule type" value="Genomic_DNA"/>
</dbReference>
<dbReference type="Proteomes" id="UP000030762">
    <property type="component" value="Unassembled WGS sequence"/>
</dbReference>
<feature type="transmembrane region" description="Helical" evidence="2">
    <location>
        <begin position="319"/>
        <end position="339"/>
    </location>
</feature>
<dbReference type="eggNOG" id="KOG1347">
    <property type="taxonomic scope" value="Eukaryota"/>
</dbReference>
<reference evidence="3 4" key="1">
    <citation type="submission" date="2012-04" db="EMBL/GenBank/DDBJ databases">
        <title>The Genome Sequence of Saprolegnia declina VS20.</title>
        <authorList>
            <consortium name="The Broad Institute Genome Sequencing Platform"/>
            <person name="Russ C."/>
            <person name="Nusbaum C."/>
            <person name="Tyler B."/>
            <person name="van West P."/>
            <person name="Dieguez-Uribeondo J."/>
            <person name="de Bruijn I."/>
            <person name="Tripathy S."/>
            <person name="Jiang R."/>
            <person name="Young S.K."/>
            <person name="Zeng Q."/>
            <person name="Gargeya S."/>
            <person name="Fitzgerald M."/>
            <person name="Haas B."/>
            <person name="Abouelleil A."/>
            <person name="Alvarado L."/>
            <person name="Arachchi H.M."/>
            <person name="Berlin A."/>
            <person name="Chapman S.B."/>
            <person name="Goldberg J."/>
            <person name="Griggs A."/>
            <person name="Gujja S."/>
            <person name="Hansen M."/>
            <person name="Howarth C."/>
            <person name="Imamovic A."/>
            <person name="Larimer J."/>
            <person name="McCowen C."/>
            <person name="Montmayeur A."/>
            <person name="Murphy C."/>
            <person name="Neiman D."/>
            <person name="Pearson M."/>
            <person name="Priest M."/>
            <person name="Roberts A."/>
            <person name="Saif S."/>
            <person name="Shea T."/>
            <person name="Sisk P."/>
            <person name="Sykes S."/>
            <person name="Wortman J."/>
            <person name="Nusbaum C."/>
            <person name="Birren B."/>
        </authorList>
    </citation>
    <scope>NUCLEOTIDE SEQUENCE [LARGE SCALE GENOMIC DNA]</scope>
    <source>
        <strain evidence="3 4">VS20</strain>
    </source>
</reference>
<dbReference type="RefSeq" id="XP_008608660.1">
    <property type="nucleotide sequence ID" value="XM_008610438.1"/>
</dbReference>
<dbReference type="InterPro" id="IPR002528">
    <property type="entry name" value="MATE_fam"/>
</dbReference>
<dbReference type="STRING" id="1156394.T0S4P7"/>
<feature type="transmembrane region" description="Helical" evidence="2">
    <location>
        <begin position="198"/>
        <end position="217"/>
    </location>
</feature>
<dbReference type="AlphaFoldDB" id="T0S4P7"/>
<feature type="transmembrane region" description="Helical" evidence="2">
    <location>
        <begin position="16"/>
        <end position="36"/>
    </location>
</feature>
<sequence>MMADLTDDVFNLRSELLPFLVLSLQLVVSYVARLALTVIDSAFLGHVGTNELAGASLATLWIEFPLNTVSGMASALIALCGQAFGAKNYLLMGIWLQMALILITVLAVPTMVWYFFLGGILHHTTDDSAVIAFGARFAEFLSPSIWPLLAYVCLRQYLQAMGVVMPTTINGIVCIGVDIGANYLLIYTAGLGFDGSPLATVIAAWFQPIALFLYAFVYKKHHKDAWGGWKLSELTWSRWKTFFRMALPLGLNEGCEFLAAAALSFVVAKMGANVLATHAILSSIYTLVNAIFVGVGLAAAVGLAEHLGGSRPRAARARFYLGFATLVCVAVIVACILWFGRRSVVGVFTTDDRIVVLFLDVLPLYLAAASLRSLDMGLVTSFMGMGQMGFVSIATAVALWGVQLPLAYYFGIVKDLGLLGVWTAATIAAAVKVTIMSVRFLCIDWQKMVHDAMAGAEAGDQKLSTATDVDEDISWESSGSSSIYLIASPPTHNKERDAWHVTFI</sequence>
<dbReference type="GO" id="GO:0042910">
    <property type="term" value="F:xenobiotic transmembrane transporter activity"/>
    <property type="evidence" value="ECO:0007669"/>
    <property type="project" value="InterPro"/>
</dbReference>
<feature type="transmembrane region" description="Helical" evidence="2">
    <location>
        <begin position="287"/>
        <end position="307"/>
    </location>
</feature>
<dbReference type="VEuPathDB" id="FungiDB:SDRG_04754"/>
<feature type="transmembrane region" description="Helical" evidence="2">
    <location>
        <begin position="416"/>
        <end position="438"/>
    </location>
</feature>
<keyword evidence="2" id="KW-1133">Transmembrane helix</keyword>
<feature type="transmembrane region" description="Helical" evidence="2">
    <location>
        <begin position="98"/>
        <end position="117"/>
    </location>
</feature>
<protein>
    <recommendedName>
        <fullName evidence="5">MATE family multidrug resistance protein</fullName>
    </recommendedName>
</protein>